<sequence length="490" mass="53439">MNIGEKIGPYILERQLGRGVTAFTWLARHAEESEGEKSAARAPREAGRGKGTVEAPAGDVVLKILDLKETSSWNAVDVFKREAKALEVLSHPGIPAYKGSFETELDSSIKLVLAMEYIRGDNLERLVASGKKYDEAEVERILACLADILAYLGSLRPPVVHRDVNPRNIILRPDSSLALVDFSGAQDAVRSALYPGATLVGTAGYIPLEQVAGKANHRSDLYGAAATAVFLLTGRNPAELPSRGLRTDLSGLVELSPRLKIVLDSWLSPDVADRGLSAAVAAAILRGENYSATPSPEPEPRHREVEPETDTPHPKSLPMGSKLAVDESEGRLSISFPSLGLGAAGLRGIPFVVFWIGFVGFWTLMVFRMRAPLFFPAFSLPFWAVGFIMAKTIFGPMLTKKKLVLGPEGLLVRSEILGIERNVLWPLDEIGTLRIAPAKVQYSHNLAKELVIETGTKQLHIGMGLSERELRFLEKRLKDTIKEIRARSGT</sequence>
<dbReference type="GO" id="GO:0004674">
    <property type="term" value="F:protein serine/threonine kinase activity"/>
    <property type="evidence" value="ECO:0007669"/>
    <property type="project" value="UniProtKB-KW"/>
</dbReference>
<keyword evidence="6" id="KW-0067">ATP-binding</keyword>
<evidence type="ECO:0000256" key="2">
    <source>
        <dbReference type="ARBA" id="ARBA00022527"/>
    </source>
</evidence>
<dbReference type="EC" id="2.7.11.1" evidence="1"/>
<dbReference type="SUPFAM" id="SSF56112">
    <property type="entry name" value="Protein kinase-like (PK-like)"/>
    <property type="match status" value="1"/>
</dbReference>
<feature type="compositionally biased region" description="Basic and acidic residues" evidence="9">
    <location>
        <begin position="298"/>
        <end position="313"/>
    </location>
</feature>
<evidence type="ECO:0000256" key="8">
    <source>
        <dbReference type="ARBA" id="ARBA00048679"/>
    </source>
</evidence>
<feature type="transmembrane region" description="Helical" evidence="10">
    <location>
        <begin position="373"/>
        <end position="394"/>
    </location>
</feature>
<proteinExistence type="predicted"/>
<feature type="domain" description="Protein kinase" evidence="11">
    <location>
        <begin position="10"/>
        <end position="291"/>
    </location>
</feature>
<feature type="region of interest" description="Disordered" evidence="9">
    <location>
        <begin position="290"/>
        <end position="319"/>
    </location>
</feature>
<protein>
    <recommendedName>
        <fullName evidence="1">non-specific serine/threonine protein kinase</fullName>
        <ecNumber evidence="1">2.7.11.1</ecNumber>
    </recommendedName>
</protein>
<organism evidence="12">
    <name type="scientific">bioreactor metagenome</name>
    <dbReference type="NCBI Taxonomy" id="1076179"/>
    <lineage>
        <taxon>unclassified sequences</taxon>
        <taxon>metagenomes</taxon>
        <taxon>ecological metagenomes</taxon>
    </lineage>
</organism>
<dbReference type="InterPro" id="IPR011009">
    <property type="entry name" value="Kinase-like_dom_sf"/>
</dbReference>
<accession>A0A644TW73</accession>
<reference evidence="12" key="1">
    <citation type="submission" date="2019-08" db="EMBL/GenBank/DDBJ databases">
        <authorList>
            <person name="Kucharzyk K."/>
            <person name="Murdoch R.W."/>
            <person name="Higgins S."/>
            <person name="Loffler F."/>
        </authorList>
    </citation>
    <scope>NUCLEOTIDE SEQUENCE</scope>
</reference>
<dbReference type="GO" id="GO:0005524">
    <property type="term" value="F:ATP binding"/>
    <property type="evidence" value="ECO:0007669"/>
    <property type="project" value="UniProtKB-KW"/>
</dbReference>
<dbReference type="PANTHER" id="PTHR24363">
    <property type="entry name" value="SERINE/THREONINE PROTEIN KINASE"/>
    <property type="match status" value="1"/>
</dbReference>
<evidence type="ECO:0000256" key="10">
    <source>
        <dbReference type="SAM" id="Phobius"/>
    </source>
</evidence>
<dbReference type="AlphaFoldDB" id="A0A644TW73"/>
<keyword evidence="3" id="KW-0808">Transferase</keyword>
<dbReference type="PANTHER" id="PTHR24363:SF0">
    <property type="entry name" value="SERINE_THREONINE KINASE LIKE DOMAIN CONTAINING 1"/>
    <property type="match status" value="1"/>
</dbReference>
<evidence type="ECO:0000256" key="3">
    <source>
        <dbReference type="ARBA" id="ARBA00022679"/>
    </source>
</evidence>
<feature type="transmembrane region" description="Helical" evidence="10">
    <location>
        <begin position="348"/>
        <end position="367"/>
    </location>
</feature>
<evidence type="ECO:0000256" key="1">
    <source>
        <dbReference type="ARBA" id="ARBA00012513"/>
    </source>
</evidence>
<dbReference type="EMBL" id="VSSQ01000053">
    <property type="protein sequence ID" value="MPL70452.1"/>
    <property type="molecule type" value="Genomic_DNA"/>
</dbReference>
<dbReference type="CDD" id="cd14014">
    <property type="entry name" value="STKc_PknB_like"/>
    <property type="match status" value="1"/>
</dbReference>
<comment type="catalytic activity">
    <reaction evidence="7">
        <text>L-threonyl-[protein] + ATP = O-phospho-L-threonyl-[protein] + ADP + H(+)</text>
        <dbReference type="Rhea" id="RHEA:46608"/>
        <dbReference type="Rhea" id="RHEA-COMP:11060"/>
        <dbReference type="Rhea" id="RHEA-COMP:11605"/>
        <dbReference type="ChEBI" id="CHEBI:15378"/>
        <dbReference type="ChEBI" id="CHEBI:30013"/>
        <dbReference type="ChEBI" id="CHEBI:30616"/>
        <dbReference type="ChEBI" id="CHEBI:61977"/>
        <dbReference type="ChEBI" id="CHEBI:456216"/>
        <dbReference type="EC" id="2.7.11.1"/>
    </reaction>
</comment>
<keyword evidence="10" id="KW-0472">Membrane</keyword>
<dbReference type="PROSITE" id="PS50011">
    <property type="entry name" value="PROTEIN_KINASE_DOM"/>
    <property type="match status" value="1"/>
</dbReference>
<dbReference type="InterPro" id="IPR000719">
    <property type="entry name" value="Prot_kinase_dom"/>
</dbReference>
<keyword evidence="10" id="KW-1133">Transmembrane helix</keyword>
<dbReference type="Pfam" id="PF00069">
    <property type="entry name" value="Pkinase"/>
    <property type="match status" value="1"/>
</dbReference>
<evidence type="ECO:0000259" key="11">
    <source>
        <dbReference type="PROSITE" id="PS50011"/>
    </source>
</evidence>
<dbReference type="SMART" id="SM00220">
    <property type="entry name" value="S_TKc"/>
    <property type="match status" value="1"/>
</dbReference>
<evidence type="ECO:0000256" key="5">
    <source>
        <dbReference type="ARBA" id="ARBA00022777"/>
    </source>
</evidence>
<evidence type="ECO:0000313" key="12">
    <source>
        <dbReference type="EMBL" id="MPL70452.1"/>
    </source>
</evidence>
<keyword evidence="2" id="KW-0723">Serine/threonine-protein kinase</keyword>
<keyword evidence="5" id="KW-0418">Kinase</keyword>
<evidence type="ECO:0000256" key="6">
    <source>
        <dbReference type="ARBA" id="ARBA00022840"/>
    </source>
</evidence>
<evidence type="ECO:0000256" key="7">
    <source>
        <dbReference type="ARBA" id="ARBA00047899"/>
    </source>
</evidence>
<keyword evidence="4" id="KW-0547">Nucleotide-binding</keyword>
<comment type="catalytic activity">
    <reaction evidence="8">
        <text>L-seryl-[protein] + ATP = O-phospho-L-seryl-[protein] + ADP + H(+)</text>
        <dbReference type="Rhea" id="RHEA:17989"/>
        <dbReference type="Rhea" id="RHEA-COMP:9863"/>
        <dbReference type="Rhea" id="RHEA-COMP:11604"/>
        <dbReference type="ChEBI" id="CHEBI:15378"/>
        <dbReference type="ChEBI" id="CHEBI:29999"/>
        <dbReference type="ChEBI" id="CHEBI:30616"/>
        <dbReference type="ChEBI" id="CHEBI:83421"/>
        <dbReference type="ChEBI" id="CHEBI:456216"/>
        <dbReference type="EC" id="2.7.11.1"/>
    </reaction>
</comment>
<evidence type="ECO:0000256" key="4">
    <source>
        <dbReference type="ARBA" id="ARBA00022741"/>
    </source>
</evidence>
<evidence type="ECO:0000256" key="9">
    <source>
        <dbReference type="SAM" id="MobiDB-lite"/>
    </source>
</evidence>
<name>A0A644TW73_9ZZZZ</name>
<comment type="caution">
    <text evidence="12">The sequence shown here is derived from an EMBL/GenBank/DDBJ whole genome shotgun (WGS) entry which is preliminary data.</text>
</comment>
<keyword evidence="10" id="KW-0812">Transmembrane</keyword>
<gene>
    <name evidence="12" type="ORF">SDC9_16208</name>
</gene>
<dbReference type="Gene3D" id="1.10.510.10">
    <property type="entry name" value="Transferase(Phosphotransferase) domain 1"/>
    <property type="match status" value="1"/>
</dbReference>